<dbReference type="EMBL" id="FOCG01000006">
    <property type="protein sequence ID" value="SEN16312.1"/>
    <property type="molecule type" value="Genomic_DNA"/>
</dbReference>
<organism evidence="2 3">
    <name type="scientific">Hydrogenoanaerobacterium saccharovorans</name>
    <dbReference type="NCBI Taxonomy" id="474960"/>
    <lineage>
        <taxon>Bacteria</taxon>
        <taxon>Bacillati</taxon>
        <taxon>Bacillota</taxon>
        <taxon>Clostridia</taxon>
        <taxon>Eubacteriales</taxon>
        <taxon>Oscillospiraceae</taxon>
        <taxon>Hydrogenoanaerobacterium</taxon>
    </lineage>
</organism>
<keyword evidence="3" id="KW-1185">Reference proteome</keyword>
<feature type="transmembrane region" description="Helical" evidence="1">
    <location>
        <begin position="692"/>
        <end position="712"/>
    </location>
</feature>
<name>A0A1H8E9Z6_9FIRM</name>
<keyword evidence="1" id="KW-0472">Membrane</keyword>
<evidence type="ECO:0000313" key="3">
    <source>
        <dbReference type="Proteomes" id="UP000199158"/>
    </source>
</evidence>
<feature type="transmembrane region" description="Helical" evidence="1">
    <location>
        <begin position="272"/>
        <end position="305"/>
    </location>
</feature>
<dbReference type="RefSeq" id="WP_092756545.1">
    <property type="nucleotide sequence ID" value="NZ_FOCG01000006.1"/>
</dbReference>
<dbReference type="OrthoDB" id="2076832at2"/>
<proteinExistence type="predicted"/>
<evidence type="ECO:0000256" key="1">
    <source>
        <dbReference type="SAM" id="Phobius"/>
    </source>
</evidence>
<protein>
    <recommendedName>
        <fullName evidence="4">Bacteriocin-associated integral membrane (Putative immunity) protein</fullName>
    </recommendedName>
</protein>
<evidence type="ECO:0008006" key="4">
    <source>
        <dbReference type="Google" id="ProtNLM"/>
    </source>
</evidence>
<feature type="transmembrane region" description="Helical" evidence="1">
    <location>
        <begin position="245"/>
        <end position="266"/>
    </location>
</feature>
<feature type="transmembrane region" description="Helical" evidence="1">
    <location>
        <begin position="193"/>
        <end position="216"/>
    </location>
</feature>
<dbReference type="AlphaFoldDB" id="A0A1H8E9Z6"/>
<keyword evidence="1" id="KW-1133">Transmembrane helix</keyword>
<accession>A0A1H8E9Z6</accession>
<feature type="transmembrane region" description="Helical" evidence="1">
    <location>
        <begin position="622"/>
        <end position="647"/>
    </location>
</feature>
<evidence type="ECO:0000313" key="2">
    <source>
        <dbReference type="EMBL" id="SEN16312.1"/>
    </source>
</evidence>
<sequence length="727" mass="84105">MKRAFTCALLLFWALSTYVVFDYFSQMDFAVKAGNENPIITIDKAELSDDDFLSLIYKKCAQYNVNLTTSYYPNSSSVQPNELFTVVQYTTDFSKYKKWLTHGHLPVSTNEFITTTKLNDKNVTGLISFFNKNYSIDIFYLNNQFPFLLSRDYQIDANNSRDINLFIESLKQNGISCTEPVKFTTTTVLIGNMIFKIILLLMIFCVIIIWGIYIIVDEYKTIGVYRMCGYSPAQIAASILNKHFLFSYIMSLSVALIFNLIIIATYNHLTEYFKYITICLALIVVFSITFFVVTYIIAILISIYVRIPNAIKGKKPYKIVIGINTAFKIVIGVALLYLLSHLIFLDSCHKDIKLNFFNWNILQSYGEFPIYTNPSIKNDYELGVKCKKLYEIESKRGAILIRPDGLLSLPRELYSPNDYDLKTNPNNPYFWRNNNVMINNNYLKLNPIYGENGTRIDLSKFEYEDGLFILVPEKYKEYEDILKQDFIETYTWSFYIDKDAYDKEIGVPAKHHEPKTVKIIYTQNDSSYFSFNPAFEGDKNYFYVDPIGIVVNSVNYGGDTYYSAISKGEFKVKLPSSLTKFDYFVESIRECGLEKNIVSVKNSYDEVDKLLYIIKQEAVNDIFSLILIIAVIIGISIFSTIMIVYVYRQKMSVQCMFGYSLFRRCTGQIAFTGTTWLAIFILQFVLFHNFSLFATLFGFLLIMVEILIVLVLKHKLSKKVLQRGDIF</sequence>
<dbReference type="Proteomes" id="UP000199158">
    <property type="component" value="Unassembled WGS sequence"/>
</dbReference>
<gene>
    <name evidence="2" type="ORF">SAMN05216180_2941</name>
</gene>
<keyword evidence="1" id="KW-0812">Transmembrane</keyword>
<reference evidence="2 3" key="1">
    <citation type="submission" date="2016-10" db="EMBL/GenBank/DDBJ databases">
        <authorList>
            <person name="de Groot N.N."/>
        </authorList>
    </citation>
    <scope>NUCLEOTIDE SEQUENCE [LARGE SCALE GENOMIC DNA]</scope>
    <source>
        <strain evidence="2 3">CGMCC 1.5070</strain>
    </source>
</reference>
<feature type="transmembrane region" description="Helical" evidence="1">
    <location>
        <begin position="326"/>
        <end position="345"/>
    </location>
</feature>
<feature type="transmembrane region" description="Helical" evidence="1">
    <location>
        <begin position="668"/>
        <end position="686"/>
    </location>
</feature>
<dbReference type="STRING" id="474960.SAMN05216180_2941"/>